<feature type="transmembrane region" description="Helical" evidence="6">
    <location>
        <begin position="50"/>
        <end position="73"/>
    </location>
</feature>
<dbReference type="AlphaFoldDB" id="A0A501WJB7"/>
<evidence type="ECO:0000256" key="5">
    <source>
        <dbReference type="PIRSR" id="PIRSR604254-1"/>
    </source>
</evidence>
<dbReference type="EMBL" id="VFRP01000015">
    <property type="protein sequence ID" value="TPE49448.1"/>
    <property type="molecule type" value="Genomic_DNA"/>
</dbReference>
<dbReference type="GO" id="GO:0016020">
    <property type="term" value="C:membrane"/>
    <property type="evidence" value="ECO:0007669"/>
    <property type="project" value="UniProtKB-SubCell"/>
</dbReference>
<evidence type="ECO:0000256" key="4">
    <source>
        <dbReference type="ARBA" id="ARBA00023136"/>
    </source>
</evidence>
<proteinExistence type="predicted"/>
<dbReference type="GO" id="GO:0046872">
    <property type="term" value="F:metal ion binding"/>
    <property type="evidence" value="ECO:0007669"/>
    <property type="project" value="UniProtKB-KW"/>
</dbReference>
<sequence length="221" mass="23728">MEIRREAATYSRAEIISDAVVHGAAILAALIAVPVLVTLAALWVGDATTITALVIYGVTLIAMFCCSAFYNFVTSPAWHDYLRRVDQSAIYIKIAGAYTPFVVLTGTSAGVFLAGVWAVALAGVTMVLFGPPRPRWPALALYLGLGWAGLVLGRQMITALTPAGRDLVILAGALYSTGLVFFLWERLRFHNTIWHVFVLAGSGLVYAAVVLELWSRAATAI</sequence>
<evidence type="ECO:0000256" key="6">
    <source>
        <dbReference type="SAM" id="Phobius"/>
    </source>
</evidence>
<evidence type="ECO:0000256" key="3">
    <source>
        <dbReference type="ARBA" id="ARBA00022989"/>
    </source>
</evidence>
<keyword evidence="8" id="KW-1185">Reference proteome</keyword>
<feature type="transmembrane region" description="Helical" evidence="6">
    <location>
        <begin position="20"/>
        <end position="44"/>
    </location>
</feature>
<gene>
    <name evidence="7" type="ORF">FJM51_15105</name>
</gene>
<dbReference type="Proteomes" id="UP000319255">
    <property type="component" value="Unassembled WGS sequence"/>
</dbReference>
<evidence type="ECO:0000256" key="2">
    <source>
        <dbReference type="ARBA" id="ARBA00022692"/>
    </source>
</evidence>
<feature type="transmembrane region" description="Helical" evidence="6">
    <location>
        <begin position="167"/>
        <end position="187"/>
    </location>
</feature>
<dbReference type="Pfam" id="PF03006">
    <property type="entry name" value="HlyIII"/>
    <property type="match status" value="1"/>
</dbReference>
<feature type="transmembrane region" description="Helical" evidence="6">
    <location>
        <begin position="193"/>
        <end position="214"/>
    </location>
</feature>
<evidence type="ECO:0000313" key="7">
    <source>
        <dbReference type="EMBL" id="TPE49448.1"/>
    </source>
</evidence>
<evidence type="ECO:0000313" key="8">
    <source>
        <dbReference type="Proteomes" id="UP000319255"/>
    </source>
</evidence>
<comment type="caution">
    <text evidence="7">The sequence shown here is derived from an EMBL/GenBank/DDBJ whole genome shotgun (WGS) entry which is preliminary data.</text>
</comment>
<feature type="transmembrane region" description="Helical" evidence="6">
    <location>
        <begin position="94"/>
        <end position="119"/>
    </location>
</feature>
<protein>
    <submittedName>
        <fullName evidence="7">Hly-III family protein</fullName>
    </submittedName>
</protein>
<feature type="transmembrane region" description="Helical" evidence="6">
    <location>
        <begin position="139"/>
        <end position="160"/>
    </location>
</feature>
<dbReference type="RefSeq" id="WP_140454969.1">
    <property type="nucleotide sequence ID" value="NZ_VFRP01000015.1"/>
</dbReference>
<evidence type="ECO:0000256" key="1">
    <source>
        <dbReference type="ARBA" id="ARBA00004141"/>
    </source>
</evidence>
<reference evidence="7 8" key="1">
    <citation type="submission" date="2019-06" db="EMBL/GenBank/DDBJ databases">
        <title>A novel bacterium of genus Amaricoccus, isolated from marine sediment.</title>
        <authorList>
            <person name="Huang H."/>
            <person name="Mo K."/>
            <person name="Hu Y."/>
        </authorList>
    </citation>
    <scope>NUCLEOTIDE SEQUENCE [LARGE SCALE GENOMIC DNA]</scope>
    <source>
        <strain evidence="7 8">HB172011</strain>
    </source>
</reference>
<name>A0A501WJB7_9RHOB</name>
<keyword evidence="4 6" id="KW-0472">Membrane</keyword>
<dbReference type="PANTHER" id="PTHR20855:SF3">
    <property type="entry name" value="LD03007P"/>
    <property type="match status" value="1"/>
</dbReference>
<keyword evidence="2 6" id="KW-0812">Transmembrane</keyword>
<accession>A0A501WJB7</accession>
<organism evidence="7 8">
    <name type="scientific">Amaricoccus solimangrovi</name>
    <dbReference type="NCBI Taxonomy" id="2589815"/>
    <lineage>
        <taxon>Bacteria</taxon>
        <taxon>Pseudomonadati</taxon>
        <taxon>Pseudomonadota</taxon>
        <taxon>Alphaproteobacteria</taxon>
        <taxon>Rhodobacterales</taxon>
        <taxon>Paracoccaceae</taxon>
        <taxon>Amaricoccus</taxon>
    </lineage>
</organism>
<keyword evidence="5" id="KW-0862">Zinc</keyword>
<dbReference type="OrthoDB" id="9813689at2"/>
<comment type="subcellular location">
    <subcellularLocation>
        <location evidence="1">Membrane</location>
        <topology evidence="1">Multi-pass membrane protein</topology>
    </subcellularLocation>
</comment>
<keyword evidence="5" id="KW-0479">Metal-binding</keyword>
<dbReference type="PANTHER" id="PTHR20855">
    <property type="entry name" value="ADIPOR/PROGESTIN RECEPTOR-RELATED"/>
    <property type="match status" value="1"/>
</dbReference>
<keyword evidence="3 6" id="KW-1133">Transmembrane helix</keyword>
<feature type="binding site" evidence="5">
    <location>
        <position position="195"/>
    </location>
    <ligand>
        <name>Zn(2+)</name>
        <dbReference type="ChEBI" id="CHEBI:29105"/>
    </ligand>
</feature>
<dbReference type="InterPro" id="IPR004254">
    <property type="entry name" value="AdipoR/HlyIII-related"/>
</dbReference>